<proteinExistence type="predicted"/>
<dbReference type="PANTHER" id="PTHR15698">
    <property type="entry name" value="PROTEIN CBG15099"/>
    <property type="match status" value="1"/>
</dbReference>
<dbReference type="OMA" id="SPGDHFC"/>
<dbReference type="Proteomes" id="UP000015101">
    <property type="component" value="Unassembled WGS sequence"/>
</dbReference>
<dbReference type="InParanoid" id="T1F419"/>
<evidence type="ECO:0000313" key="3">
    <source>
        <dbReference type="EnsemblMetazoa" id="HelroP171298"/>
    </source>
</evidence>
<dbReference type="AlphaFoldDB" id="T1F419"/>
<evidence type="ECO:0000259" key="1">
    <source>
        <dbReference type="Pfam" id="PF19281"/>
    </source>
</evidence>
<dbReference type="PANTHER" id="PTHR15698:SF10">
    <property type="entry name" value="PHYTANOYL-COA HYDROXYLASE-INTERACTING PROTEIN-LIKE C-TERMINAL DOMAIN-CONTAINING PROTEIN"/>
    <property type="match status" value="1"/>
</dbReference>
<dbReference type="eggNOG" id="ENOG502QQIT">
    <property type="taxonomic scope" value="Eukaryota"/>
</dbReference>
<reference evidence="2 4" key="2">
    <citation type="journal article" date="2013" name="Nature">
        <title>Insights into bilaterian evolution from three spiralian genomes.</title>
        <authorList>
            <person name="Simakov O."/>
            <person name="Marletaz F."/>
            <person name="Cho S.J."/>
            <person name="Edsinger-Gonzales E."/>
            <person name="Havlak P."/>
            <person name="Hellsten U."/>
            <person name="Kuo D.H."/>
            <person name="Larsson T."/>
            <person name="Lv J."/>
            <person name="Arendt D."/>
            <person name="Savage R."/>
            <person name="Osoegawa K."/>
            <person name="de Jong P."/>
            <person name="Grimwood J."/>
            <person name="Chapman J.A."/>
            <person name="Shapiro H."/>
            <person name="Aerts A."/>
            <person name="Otillar R.P."/>
            <person name="Terry A.Y."/>
            <person name="Boore J.L."/>
            <person name="Grigoriev I.V."/>
            <person name="Lindberg D.R."/>
            <person name="Seaver E.C."/>
            <person name="Weisblat D.A."/>
            <person name="Putnam N.H."/>
            <person name="Rokhsar D.S."/>
        </authorList>
    </citation>
    <scope>NUCLEOTIDE SEQUENCE</scope>
</reference>
<dbReference type="EnsemblMetazoa" id="HelroT171298">
    <property type="protein sequence ID" value="HelroP171298"/>
    <property type="gene ID" value="HelroG171298"/>
</dbReference>
<dbReference type="InterPro" id="IPR045545">
    <property type="entry name" value="PHYIP/PHIPL_C"/>
</dbReference>
<gene>
    <name evidence="3" type="primary">20203568</name>
    <name evidence="2" type="ORF">HELRODRAFT_171298</name>
</gene>
<dbReference type="Pfam" id="PF19281">
    <property type="entry name" value="PHYHIP_C"/>
    <property type="match status" value="1"/>
</dbReference>
<name>T1F419_HELRO</name>
<reference evidence="4" key="1">
    <citation type="submission" date="2012-12" db="EMBL/GenBank/DDBJ databases">
        <authorList>
            <person name="Hellsten U."/>
            <person name="Grimwood J."/>
            <person name="Chapman J.A."/>
            <person name="Shapiro H."/>
            <person name="Aerts A."/>
            <person name="Otillar R.P."/>
            <person name="Terry A.Y."/>
            <person name="Boore J.L."/>
            <person name="Simakov O."/>
            <person name="Marletaz F."/>
            <person name="Cho S.-J."/>
            <person name="Edsinger-Gonzales E."/>
            <person name="Havlak P."/>
            <person name="Kuo D.-H."/>
            <person name="Larsson T."/>
            <person name="Lv J."/>
            <person name="Arendt D."/>
            <person name="Savage R."/>
            <person name="Osoegawa K."/>
            <person name="de Jong P."/>
            <person name="Lindberg D.R."/>
            <person name="Seaver E.C."/>
            <person name="Weisblat D.A."/>
            <person name="Putnam N.H."/>
            <person name="Grigoriev I.V."/>
            <person name="Rokhsar D.S."/>
        </authorList>
    </citation>
    <scope>NUCLEOTIDE SEQUENCE</scope>
</reference>
<dbReference type="CTD" id="20203568"/>
<protein>
    <recommendedName>
        <fullName evidence="1">Phytanoyl-CoA hydroxylase-interacting protein-like C-terminal domain-containing protein</fullName>
    </recommendedName>
</protein>
<dbReference type="KEGG" id="hro:HELRODRAFT_171298"/>
<organism evidence="3 4">
    <name type="scientific">Helobdella robusta</name>
    <name type="common">Californian leech</name>
    <dbReference type="NCBI Taxonomy" id="6412"/>
    <lineage>
        <taxon>Eukaryota</taxon>
        <taxon>Metazoa</taxon>
        <taxon>Spiralia</taxon>
        <taxon>Lophotrochozoa</taxon>
        <taxon>Annelida</taxon>
        <taxon>Clitellata</taxon>
        <taxon>Hirudinea</taxon>
        <taxon>Rhynchobdellida</taxon>
        <taxon>Glossiphoniidae</taxon>
        <taxon>Helobdella</taxon>
    </lineage>
</organism>
<dbReference type="InterPro" id="IPR042868">
    <property type="entry name" value="PHYHIP/PHYHIPL"/>
</dbReference>
<evidence type="ECO:0000313" key="2">
    <source>
        <dbReference type="EMBL" id="ESO05639.1"/>
    </source>
</evidence>
<dbReference type="EMBL" id="KB096325">
    <property type="protein sequence ID" value="ESO05639.1"/>
    <property type="molecule type" value="Genomic_DNA"/>
</dbReference>
<feature type="domain" description="Phytanoyl-CoA hydroxylase-interacting protein-like C-terminal" evidence="1">
    <location>
        <begin position="9"/>
        <end position="224"/>
    </location>
</feature>
<sequence>MGEGFSKDELLQLLDKAKCRFPIEKNVLCKYFYRNKSAEYFESIHQLSPSIMRTYVKDNSGDPRCPINGLICGLFFMASVEEGHQDGTPKIKSQFGRRRLIIPIKCLFNVELCNLYFSDFYCMKGINHYVTVVLTKKNSVVDNFCQNHLILLDTFNNPFLFYDQLSQTFRVNSNMYYVVEVFYTEDVNIDLLIGHWYETVETIGQGSSTPGGLPKRPNCPICNLRTDNFGYGY</sequence>
<accession>T1F419</accession>
<reference evidence="3" key="3">
    <citation type="submission" date="2015-06" db="UniProtKB">
        <authorList>
            <consortium name="EnsemblMetazoa"/>
        </authorList>
    </citation>
    <scope>IDENTIFICATION</scope>
</reference>
<dbReference type="HOGENOM" id="CLU_054218_3_0_1"/>
<evidence type="ECO:0000313" key="4">
    <source>
        <dbReference type="Proteomes" id="UP000015101"/>
    </source>
</evidence>
<dbReference type="RefSeq" id="XP_009016272.1">
    <property type="nucleotide sequence ID" value="XM_009018024.1"/>
</dbReference>
<dbReference type="OrthoDB" id="6074776at2759"/>
<dbReference type="EMBL" id="AMQM01003845">
    <property type="status" value="NOT_ANNOTATED_CDS"/>
    <property type="molecule type" value="Genomic_DNA"/>
</dbReference>
<dbReference type="GeneID" id="20203568"/>
<keyword evidence="4" id="KW-1185">Reference proteome</keyword>